<dbReference type="Pfam" id="PF12724">
    <property type="entry name" value="Flavodoxin_5"/>
    <property type="match status" value="1"/>
</dbReference>
<dbReference type="RefSeq" id="WP_118991179.1">
    <property type="nucleotide sequence ID" value="NZ_CP023434.1"/>
</dbReference>
<reference evidence="2 3" key="1">
    <citation type="submission" date="2017-09" db="EMBL/GenBank/DDBJ databases">
        <title>Complete genome sequence of Oxytococcus suis strain ZY16052.</title>
        <authorList>
            <person name="Li F."/>
        </authorList>
    </citation>
    <scope>NUCLEOTIDE SEQUENCE [LARGE SCALE GENOMIC DNA]</scope>
    <source>
        <strain evidence="2 3">ZY16052</strain>
    </source>
</reference>
<gene>
    <name evidence="2" type="ORF">CL176_10045</name>
</gene>
<evidence type="ECO:0000313" key="2">
    <source>
        <dbReference type="EMBL" id="AXY26308.1"/>
    </source>
</evidence>
<keyword evidence="3" id="KW-1185">Reference proteome</keyword>
<evidence type="ECO:0000259" key="1">
    <source>
        <dbReference type="PROSITE" id="PS50902"/>
    </source>
</evidence>
<dbReference type="PROSITE" id="PS00201">
    <property type="entry name" value="FLAVODOXIN"/>
    <property type="match status" value="1"/>
</dbReference>
<dbReference type="AlphaFoldDB" id="A0A347WMK1"/>
<organism evidence="2 3">
    <name type="scientific">Suicoccus acidiformans</name>
    <dbReference type="NCBI Taxonomy" id="2036206"/>
    <lineage>
        <taxon>Bacteria</taxon>
        <taxon>Bacillati</taxon>
        <taxon>Bacillota</taxon>
        <taxon>Bacilli</taxon>
        <taxon>Lactobacillales</taxon>
        <taxon>Aerococcaceae</taxon>
        <taxon>Suicoccus</taxon>
    </lineage>
</organism>
<dbReference type="Proteomes" id="UP000263232">
    <property type="component" value="Chromosome"/>
</dbReference>
<dbReference type="InterPro" id="IPR008254">
    <property type="entry name" value="Flavodoxin/NO_synth"/>
</dbReference>
<dbReference type="EMBL" id="CP023434">
    <property type="protein sequence ID" value="AXY26308.1"/>
    <property type="molecule type" value="Genomic_DNA"/>
</dbReference>
<proteinExistence type="predicted"/>
<dbReference type="GO" id="GO:0010181">
    <property type="term" value="F:FMN binding"/>
    <property type="evidence" value="ECO:0007669"/>
    <property type="project" value="InterPro"/>
</dbReference>
<protein>
    <recommendedName>
        <fullName evidence="1">Flavodoxin-like domain-containing protein</fullName>
    </recommendedName>
</protein>
<dbReference type="GO" id="GO:0006783">
    <property type="term" value="P:heme biosynthetic process"/>
    <property type="evidence" value="ECO:0007669"/>
    <property type="project" value="TreeGrafter"/>
</dbReference>
<sequence length="184" mass="21449">MFLVLYHSNYGHTERYARWLAEDLEGDVRRIESVKLEDVAAYNSIIFGHSIYAGSYKYGKKIAEIIQAFPDKKYYFFGVNLADSSQIENKKTLTDNVTAAIGSENMDKIQLFFFRGGIDYPRLSFMHRSMMWMMDKMLKMKKDSEQTESDRALIQAYGKKIDFVDRRQIDPLIQAIQEEIHGNS</sequence>
<name>A0A347WMK1_9LACT</name>
<dbReference type="PROSITE" id="PS50902">
    <property type="entry name" value="FLAVODOXIN_LIKE"/>
    <property type="match status" value="1"/>
</dbReference>
<dbReference type="PANTHER" id="PTHR38030">
    <property type="entry name" value="PROTOPORPHYRINOGEN IX DEHYDROGENASE [MENAQUINONE]"/>
    <property type="match status" value="1"/>
</dbReference>
<accession>A0A347WMK1</accession>
<dbReference type="InterPro" id="IPR001226">
    <property type="entry name" value="Flavodoxin_CS"/>
</dbReference>
<dbReference type="InterPro" id="IPR052200">
    <property type="entry name" value="Protoporphyrinogen_IX_DH"/>
</dbReference>
<dbReference type="GO" id="GO:0016651">
    <property type="term" value="F:oxidoreductase activity, acting on NAD(P)H"/>
    <property type="evidence" value="ECO:0007669"/>
    <property type="project" value="UniProtKB-ARBA"/>
</dbReference>
<dbReference type="SUPFAM" id="SSF52218">
    <property type="entry name" value="Flavoproteins"/>
    <property type="match status" value="1"/>
</dbReference>
<dbReference type="Gene3D" id="3.40.50.360">
    <property type="match status" value="1"/>
</dbReference>
<dbReference type="InterPro" id="IPR026816">
    <property type="entry name" value="Flavodoxin_dom"/>
</dbReference>
<dbReference type="GO" id="GO:0009055">
    <property type="term" value="F:electron transfer activity"/>
    <property type="evidence" value="ECO:0007669"/>
    <property type="project" value="InterPro"/>
</dbReference>
<dbReference type="GO" id="GO:0070819">
    <property type="term" value="F:menaquinone-dependent protoporphyrinogen oxidase activity"/>
    <property type="evidence" value="ECO:0007669"/>
    <property type="project" value="TreeGrafter"/>
</dbReference>
<dbReference type="PANTHER" id="PTHR38030:SF2">
    <property type="entry name" value="PROTOPORPHYRINOGEN IX DEHYDROGENASE [QUINONE]"/>
    <property type="match status" value="1"/>
</dbReference>
<dbReference type="OrthoDB" id="2146857at2"/>
<feature type="domain" description="Flavodoxin-like" evidence="1">
    <location>
        <begin position="2"/>
        <end position="162"/>
    </location>
</feature>
<dbReference type="InterPro" id="IPR029039">
    <property type="entry name" value="Flavoprotein-like_sf"/>
</dbReference>
<dbReference type="KEGG" id="abae:CL176_10045"/>
<evidence type="ECO:0000313" key="3">
    <source>
        <dbReference type="Proteomes" id="UP000263232"/>
    </source>
</evidence>